<dbReference type="Proteomes" id="UP000762676">
    <property type="component" value="Unassembled WGS sequence"/>
</dbReference>
<gene>
    <name evidence="2" type="ORF">ElyMa_006758000</name>
</gene>
<accession>A0AAV4J0X2</accession>
<dbReference type="PANTHER" id="PTHR47331">
    <property type="entry name" value="PHD-TYPE DOMAIN-CONTAINING PROTEIN"/>
    <property type="match status" value="1"/>
</dbReference>
<dbReference type="AlphaFoldDB" id="A0AAV4J0X2"/>
<dbReference type="Pfam" id="PF18701">
    <property type="entry name" value="DUF5641"/>
    <property type="match status" value="1"/>
</dbReference>
<dbReference type="EMBL" id="BMAT01013534">
    <property type="protein sequence ID" value="GFS14891.1"/>
    <property type="molecule type" value="Genomic_DNA"/>
</dbReference>
<reference evidence="2 3" key="1">
    <citation type="journal article" date="2021" name="Elife">
        <title>Chloroplast acquisition without the gene transfer in kleptoplastic sea slugs, Plakobranchus ocellatus.</title>
        <authorList>
            <person name="Maeda T."/>
            <person name="Takahashi S."/>
            <person name="Yoshida T."/>
            <person name="Shimamura S."/>
            <person name="Takaki Y."/>
            <person name="Nagai Y."/>
            <person name="Toyoda A."/>
            <person name="Suzuki Y."/>
            <person name="Arimoto A."/>
            <person name="Ishii H."/>
            <person name="Satoh N."/>
            <person name="Nishiyama T."/>
            <person name="Hasebe M."/>
            <person name="Maruyama T."/>
            <person name="Minagawa J."/>
            <person name="Obokata J."/>
            <person name="Shigenobu S."/>
        </authorList>
    </citation>
    <scope>NUCLEOTIDE SEQUENCE [LARGE SCALE GENOMIC DNA]</scope>
</reference>
<organism evidence="2 3">
    <name type="scientific">Elysia marginata</name>
    <dbReference type="NCBI Taxonomy" id="1093978"/>
    <lineage>
        <taxon>Eukaryota</taxon>
        <taxon>Metazoa</taxon>
        <taxon>Spiralia</taxon>
        <taxon>Lophotrochozoa</taxon>
        <taxon>Mollusca</taxon>
        <taxon>Gastropoda</taxon>
        <taxon>Heterobranchia</taxon>
        <taxon>Euthyneura</taxon>
        <taxon>Panpulmonata</taxon>
        <taxon>Sacoglossa</taxon>
        <taxon>Placobranchoidea</taxon>
        <taxon>Plakobranchidae</taxon>
        <taxon>Elysia</taxon>
    </lineage>
</organism>
<proteinExistence type="predicted"/>
<protein>
    <submittedName>
        <fullName evidence="2">Myosin, heavy polypeptide 9a, non-muscle</fullName>
    </submittedName>
</protein>
<name>A0AAV4J0X2_9GAST</name>
<comment type="caution">
    <text evidence="2">The sequence shown here is derived from an EMBL/GenBank/DDBJ whole genome shotgun (WGS) entry which is preliminary data.</text>
</comment>
<feature type="domain" description="DUF5641" evidence="1">
    <location>
        <begin position="2"/>
        <end position="77"/>
    </location>
</feature>
<keyword evidence="3" id="KW-1185">Reference proteome</keyword>
<evidence type="ECO:0000313" key="3">
    <source>
        <dbReference type="Proteomes" id="UP000762676"/>
    </source>
</evidence>
<sequence length="114" mass="13421">MVQHLSDRFWEAWRCDYLASLQTRRKWCQRQPNLEVGDVVVLRDDNVCRNDWRLARVTEVFSSADGLVRRCRLKISRPQQDAVTDNESQVCELERHVCRLTLLFKASEVANLDS</sequence>
<dbReference type="PANTHER" id="PTHR47331:SF6">
    <property type="entry name" value="DOUBLECORTIN DOMAIN-CONTAINING PROTEIN"/>
    <property type="match status" value="1"/>
</dbReference>
<evidence type="ECO:0000259" key="1">
    <source>
        <dbReference type="Pfam" id="PF18701"/>
    </source>
</evidence>
<dbReference type="InterPro" id="IPR040676">
    <property type="entry name" value="DUF5641"/>
</dbReference>
<evidence type="ECO:0000313" key="2">
    <source>
        <dbReference type="EMBL" id="GFS14891.1"/>
    </source>
</evidence>